<dbReference type="SUPFAM" id="SSF48452">
    <property type="entry name" value="TPR-like"/>
    <property type="match status" value="1"/>
</dbReference>
<evidence type="ECO:0000313" key="3">
    <source>
        <dbReference type="EMBL" id="GES21153.1"/>
    </source>
</evidence>
<proteinExistence type="predicted"/>
<dbReference type="Gene3D" id="1.10.8.430">
    <property type="entry name" value="Helical domain of apoptotic protease-activating factors"/>
    <property type="match status" value="1"/>
</dbReference>
<dbReference type="InterPro" id="IPR019734">
    <property type="entry name" value="TPR_rpt"/>
</dbReference>
<dbReference type="SMART" id="SM00028">
    <property type="entry name" value="TPR"/>
    <property type="match status" value="4"/>
</dbReference>
<dbReference type="Pfam" id="PF13560">
    <property type="entry name" value="HTH_31"/>
    <property type="match status" value="1"/>
</dbReference>
<dbReference type="InterPro" id="IPR042197">
    <property type="entry name" value="Apaf_helical"/>
</dbReference>
<evidence type="ECO:0000259" key="2">
    <source>
        <dbReference type="PROSITE" id="PS50943"/>
    </source>
</evidence>
<dbReference type="Gene3D" id="1.25.40.10">
    <property type="entry name" value="Tetratricopeptide repeat domain"/>
    <property type="match status" value="2"/>
</dbReference>
<dbReference type="AlphaFoldDB" id="A0A5M3XPQ5"/>
<dbReference type="Proteomes" id="UP000377595">
    <property type="component" value="Unassembled WGS sequence"/>
</dbReference>
<keyword evidence="4" id="KW-1185">Reference proteome</keyword>
<dbReference type="Pfam" id="PF13424">
    <property type="entry name" value="TPR_12"/>
    <property type="match status" value="2"/>
</dbReference>
<dbReference type="CDD" id="cd00093">
    <property type="entry name" value="HTH_XRE"/>
    <property type="match status" value="1"/>
</dbReference>
<dbReference type="Pfam" id="PF00931">
    <property type="entry name" value="NB-ARC"/>
    <property type="match status" value="1"/>
</dbReference>
<dbReference type="PROSITE" id="PS50943">
    <property type="entry name" value="HTH_CROC1"/>
    <property type="match status" value="1"/>
</dbReference>
<dbReference type="SUPFAM" id="SSF52540">
    <property type="entry name" value="P-loop containing nucleoside triphosphate hydrolases"/>
    <property type="match status" value="1"/>
</dbReference>
<gene>
    <name evidence="3" type="ORF">Aple_040490</name>
</gene>
<dbReference type="InterPro" id="IPR027417">
    <property type="entry name" value="P-loop_NTPase"/>
</dbReference>
<dbReference type="Gene3D" id="1.10.260.40">
    <property type="entry name" value="lambda repressor-like DNA-binding domains"/>
    <property type="match status" value="1"/>
</dbReference>
<dbReference type="InterPro" id="IPR010982">
    <property type="entry name" value="Lambda_DNA-bd_dom_sf"/>
</dbReference>
<dbReference type="GO" id="GO:0043531">
    <property type="term" value="F:ADP binding"/>
    <property type="evidence" value="ECO:0007669"/>
    <property type="project" value="InterPro"/>
</dbReference>
<reference evidence="3 4" key="1">
    <citation type="submission" date="2019-10" db="EMBL/GenBank/DDBJ databases">
        <title>Whole genome shotgun sequence of Acrocarpospora pleiomorpha NBRC 16267.</title>
        <authorList>
            <person name="Ichikawa N."/>
            <person name="Kimura A."/>
            <person name="Kitahashi Y."/>
            <person name="Komaki H."/>
            <person name="Oguchi A."/>
        </authorList>
    </citation>
    <scope>NUCLEOTIDE SEQUENCE [LARGE SCALE GENOMIC DNA]</scope>
    <source>
        <strain evidence="3 4">NBRC 16267</strain>
    </source>
</reference>
<dbReference type="GO" id="GO:0003677">
    <property type="term" value="F:DNA binding"/>
    <property type="evidence" value="ECO:0007669"/>
    <property type="project" value="InterPro"/>
</dbReference>
<protein>
    <recommendedName>
        <fullName evidence="2">HTH cro/C1-type domain-containing protein</fullName>
    </recommendedName>
</protein>
<evidence type="ECO:0000313" key="4">
    <source>
        <dbReference type="Proteomes" id="UP000377595"/>
    </source>
</evidence>
<dbReference type="EMBL" id="BLAF01000021">
    <property type="protein sequence ID" value="GES21153.1"/>
    <property type="molecule type" value="Genomic_DNA"/>
</dbReference>
<dbReference type="PRINTS" id="PR00364">
    <property type="entry name" value="DISEASERSIST"/>
</dbReference>
<dbReference type="SMART" id="SM00382">
    <property type="entry name" value="AAA"/>
    <property type="match status" value="1"/>
</dbReference>
<feature type="domain" description="HTH cro/C1-type" evidence="2">
    <location>
        <begin position="1"/>
        <end position="52"/>
    </location>
</feature>
<dbReference type="Gene3D" id="3.40.50.300">
    <property type="entry name" value="P-loop containing nucleotide triphosphate hydrolases"/>
    <property type="match status" value="1"/>
</dbReference>
<dbReference type="PROSITE" id="PS50005">
    <property type="entry name" value="TPR"/>
    <property type="match status" value="1"/>
</dbReference>
<dbReference type="PANTHER" id="PTHR47691:SF3">
    <property type="entry name" value="HTH-TYPE TRANSCRIPTIONAL REGULATOR RV0890C-RELATED"/>
    <property type="match status" value="1"/>
</dbReference>
<keyword evidence="1" id="KW-0802">TPR repeat</keyword>
<sequence>MREAASLSLAELGKLIHYSKGYLSKIESGARPANLKLAWACDNALGANGALAALVDLQPARENPKDPKPFSGLPPDSVHFTGRADELRRVISILRHEQKALIIPNMVVVSGMAGVGKTAFVTRVAYQIERSFPGGFLFLDLHGYSPTIPPVTPADALDRLLRRLGVPGEQIPDHVDDRAAQYRDRLIGKNMIIVLDNAGSADQVRPLLPATPDCRVLITSRDRLTSLDDACHLTLDTLPTAEATALFRSVAGQDAPDREEMIGKIVEACGRLPLAVRIIAARCRGGGTRRLADLSARVADRHSRLDELDDGERSVTSAFTVSHEGLPARPRRVFALLGLHPAADWDAYAVAALADLSVHEAERDLDRLLRANLVIEDSAGRYHFHDLVGLHARRLARSAIPEQEQRAAVQRLLVFSLATLVQADRVITPHRYLPPSAIVDKPPVTPALTGYRQALAWAETERTNLVALCRAAVELNLDAFCWEIAYLLRGYFFLTKQWDDWIQTHTLAIVAARHSGNRHAEARTLNNLGLALLERGSFDAAEQHYQSALEIFRELGDEFGESNALANHAAVLYYRGDHGAALLENKHALAFYERMKMLRNVAITLRSIALVEVELARFAEAIEHLHRALRVFTELGLHLDAAMAENCLGETYHRLGDLKNARRWHLQGLEHSQSCGSSYEEARAHGQLGNLAAEQGDRDTATHHWERALRHYAALQAPEAEKIRRRLSAGNRSLEAGPVSLTGPVPGDQ</sequence>
<dbReference type="SUPFAM" id="SSF47413">
    <property type="entry name" value="lambda repressor-like DNA-binding domains"/>
    <property type="match status" value="1"/>
</dbReference>
<dbReference type="InterPro" id="IPR011990">
    <property type="entry name" value="TPR-like_helical_dom_sf"/>
</dbReference>
<dbReference type="PANTHER" id="PTHR47691">
    <property type="entry name" value="REGULATOR-RELATED"/>
    <property type="match status" value="1"/>
</dbReference>
<dbReference type="SMART" id="SM00530">
    <property type="entry name" value="HTH_XRE"/>
    <property type="match status" value="1"/>
</dbReference>
<dbReference type="InterPro" id="IPR001387">
    <property type="entry name" value="Cro/C1-type_HTH"/>
</dbReference>
<feature type="repeat" description="TPR" evidence="1">
    <location>
        <begin position="522"/>
        <end position="555"/>
    </location>
</feature>
<evidence type="ECO:0000256" key="1">
    <source>
        <dbReference type="PROSITE-ProRule" id="PRU00339"/>
    </source>
</evidence>
<accession>A0A5M3XPQ5</accession>
<name>A0A5M3XPQ5_9ACTN</name>
<dbReference type="InterPro" id="IPR002182">
    <property type="entry name" value="NB-ARC"/>
</dbReference>
<dbReference type="InterPro" id="IPR003593">
    <property type="entry name" value="AAA+_ATPase"/>
</dbReference>
<comment type="caution">
    <text evidence="3">The sequence shown here is derived from an EMBL/GenBank/DDBJ whole genome shotgun (WGS) entry which is preliminary data.</text>
</comment>
<organism evidence="3 4">
    <name type="scientific">Acrocarpospora pleiomorpha</name>
    <dbReference type="NCBI Taxonomy" id="90975"/>
    <lineage>
        <taxon>Bacteria</taxon>
        <taxon>Bacillati</taxon>
        <taxon>Actinomycetota</taxon>
        <taxon>Actinomycetes</taxon>
        <taxon>Streptosporangiales</taxon>
        <taxon>Streptosporangiaceae</taxon>
        <taxon>Acrocarpospora</taxon>
    </lineage>
</organism>